<evidence type="ECO:0000313" key="2">
    <source>
        <dbReference type="Proteomes" id="UP000018001"/>
    </source>
</evidence>
<gene>
    <name evidence="1" type="ORF">PVAR5_1834</name>
</gene>
<dbReference type="GO" id="GO:0046403">
    <property type="term" value="F:polynucleotide 3'-phosphatase activity"/>
    <property type="evidence" value="ECO:0007669"/>
    <property type="project" value="TreeGrafter"/>
</dbReference>
<dbReference type="eggNOG" id="KOG2134">
    <property type="taxonomic scope" value="Eukaryota"/>
</dbReference>
<dbReference type="Pfam" id="PF08645">
    <property type="entry name" value="PNK3P"/>
    <property type="match status" value="1"/>
</dbReference>
<dbReference type="FunFam" id="3.40.50.300:FF:002548">
    <property type="entry name" value="DNA kinase/phosphatase Pnk1"/>
    <property type="match status" value="1"/>
</dbReference>
<dbReference type="Proteomes" id="UP000018001">
    <property type="component" value="Unassembled WGS sequence"/>
</dbReference>
<proteinExistence type="predicted"/>
<dbReference type="OrthoDB" id="19045at2759"/>
<dbReference type="NCBIfam" id="TIGR01662">
    <property type="entry name" value="HAD-SF-IIIA"/>
    <property type="match status" value="1"/>
</dbReference>
<dbReference type="GO" id="GO:0006281">
    <property type="term" value="P:DNA repair"/>
    <property type="evidence" value="ECO:0007669"/>
    <property type="project" value="TreeGrafter"/>
</dbReference>
<dbReference type="InterPro" id="IPR036412">
    <property type="entry name" value="HAD-like_sf"/>
</dbReference>
<dbReference type="InterPro" id="IPR006551">
    <property type="entry name" value="Polynucleotide_phosphatase"/>
</dbReference>
<comment type="caution">
    <text evidence="1">The sequence shown here is derived from an EMBL/GenBank/DDBJ whole genome shotgun (WGS) entry which is preliminary data.</text>
</comment>
<dbReference type="InterPro" id="IPR019095">
    <property type="entry name" value="Mediator_Med18"/>
</dbReference>
<dbReference type="Gene3D" id="2.40.320.10">
    <property type="entry name" value="Hypothetical Protein Pfu-838710-001"/>
    <property type="match status" value="1"/>
</dbReference>
<dbReference type="InterPro" id="IPR027417">
    <property type="entry name" value="P-loop_NTPase"/>
</dbReference>
<dbReference type="InParanoid" id="V5FX75"/>
<dbReference type="HOGENOM" id="CLU_394922_0_0_1"/>
<evidence type="ECO:0000313" key="1">
    <source>
        <dbReference type="EMBL" id="GAD93227.1"/>
    </source>
</evidence>
<name>V5FX75_BYSSN</name>
<dbReference type="GO" id="GO:0003690">
    <property type="term" value="F:double-stranded DNA binding"/>
    <property type="evidence" value="ECO:0007669"/>
    <property type="project" value="TreeGrafter"/>
</dbReference>
<dbReference type="Gene3D" id="3.40.50.300">
    <property type="entry name" value="P-loop containing nucleotide triphosphate hydrolases"/>
    <property type="match status" value="1"/>
</dbReference>
<dbReference type="GO" id="GO:0006357">
    <property type="term" value="P:regulation of transcription by RNA polymerase II"/>
    <property type="evidence" value="ECO:0007669"/>
    <property type="project" value="InterPro"/>
</dbReference>
<dbReference type="NCBIfam" id="TIGR01664">
    <property type="entry name" value="DNA-3'-Pase"/>
    <property type="match status" value="1"/>
</dbReference>
<dbReference type="PANTHER" id="PTHR12083:SF9">
    <property type="entry name" value="BIFUNCTIONAL POLYNUCLEOTIDE PHOSPHATASE_KINASE"/>
    <property type="match status" value="1"/>
</dbReference>
<dbReference type="GO" id="GO:0046404">
    <property type="term" value="F:ATP-dependent polydeoxyribonucleotide 5'-hydroxyl-kinase activity"/>
    <property type="evidence" value="ECO:0007669"/>
    <property type="project" value="TreeGrafter"/>
</dbReference>
<dbReference type="InterPro" id="IPR013954">
    <property type="entry name" value="PNK3P"/>
</dbReference>
<dbReference type="InterPro" id="IPR006549">
    <property type="entry name" value="HAD-SF_hydro_IIIA"/>
</dbReference>
<sequence>MHELLLFASIPAHQHHDLLQQLTGLTAMQPRYRLERRLLFKAYRKPGYVNTRIGGSQDLQSSDMQRLTKMLNGGMYYTQVVGPVHERDFGSNPPPLMGPGVDEKQTADQEYEFDEQPWRLEFRDIPEAGTRSAVTSRVMSNATLPRGDVILPMSAWGYSFVTEYVLEGHVFVYNDIVIFMHRVLNFPDDGQDPRSPRRRLPPLKDMTPLDKSGGYVLQAAITVQDGANPETMKMASQHLFGLREQLKSVVRLEQADRTCDFVKLACAFLASSHSRRWKLTTSSSQLGTAIETPSVGTNEIFLGQFTILTLQAFRMAGAGGMKRAASPARASISPPPVKRKIESTTTSKSVASFFTPASQKKPEKITWRILNNSLIIGRYSTDSADKRPTEPGTRRKIAAFDFDSTLIATASGNRFARDAEDWKWWHPTVPTRIKELNSEGFQVVVVSNQKKISLQKEIKGGRSESKSLTTFKEKASAVMRQLDVPLSLYAAAQYDEYRKPRMGMWKELVEDYDLDVDNSLDLQSSFFVGDAAGRPGDHSCSDRDFAANIGITFKTPEEFFLGKPPEPVSRAFDPGVYIKEESSGPEPVTFEKRNSLDLVIFCGSPGAGKSTFYWKYLQPHGYERINQDTLKSRQKCIKVAKEHLAAGRSVAVDNTNADPETRACWTEIAREHKIPIRVVYFTSPPELCRHNDAVRAANRDLNPESRTLLPGIAFGDFTRRFRPPELSEGFQDITRVDFRFEGDEEAKKIWRQYWI</sequence>
<dbReference type="Pfam" id="PF13671">
    <property type="entry name" value="AAA_33"/>
    <property type="match status" value="1"/>
</dbReference>
<dbReference type="Pfam" id="PF09637">
    <property type="entry name" value="Med18"/>
    <property type="match status" value="1"/>
</dbReference>
<protein>
    <submittedName>
        <fullName evidence="1">Uncharacterized protein</fullName>
    </submittedName>
</protein>
<dbReference type="SUPFAM" id="SSF52540">
    <property type="entry name" value="P-loop containing nucleoside triphosphate hydrolases"/>
    <property type="match status" value="1"/>
</dbReference>
<reference evidence="2" key="1">
    <citation type="journal article" date="2014" name="Genome Announc.">
        <title>Draft genome sequence of the formaldehyde-resistant fungus Byssochlamys spectabilis No. 5 (anamorph Paecilomyces variotii No. 5) (NBRC109023).</title>
        <authorList>
            <person name="Oka T."/>
            <person name="Ekino K."/>
            <person name="Fukuda K."/>
            <person name="Nomura Y."/>
        </authorList>
    </citation>
    <scope>NUCLEOTIDE SEQUENCE [LARGE SCALE GENOMIC DNA]</scope>
    <source>
        <strain evidence="2">No. 5 / NBRC 109023</strain>
    </source>
</reference>
<accession>V5FX75</accession>
<dbReference type="GO" id="GO:0016592">
    <property type="term" value="C:mediator complex"/>
    <property type="evidence" value="ECO:0007669"/>
    <property type="project" value="InterPro"/>
</dbReference>
<keyword evidence="2" id="KW-1185">Reference proteome</keyword>
<dbReference type="AlphaFoldDB" id="V5FX75"/>
<organism evidence="1 2">
    <name type="scientific">Byssochlamys spectabilis (strain No. 5 / NBRC 109023)</name>
    <name type="common">Paecilomyces variotii</name>
    <dbReference type="NCBI Taxonomy" id="1356009"/>
    <lineage>
        <taxon>Eukaryota</taxon>
        <taxon>Fungi</taxon>
        <taxon>Dikarya</taxon>
        <taxon>Ascomycota</taxon>
        <taxon>Pezizomycotina</taxon>
        <taxon>Eurotiomycetes</taxon>
        <taxon>Eurotiomycetidae</taxon>
        <taxon>Eurotiales</taxon>
        <taxon>Thermoascaceae</taxon>
        <taxon>Paecilomyces</taxon>
    </lineage>
</organism>
<dbReference type="Gene3D" id="3.40.50.1000">
    <property type="entry name" value="HAD superfamily/HAD-like"/>
    <property type="match status" value="1"/>
</dbReference>
<dbReference type="EMBL" id="BAUL01000051">
    <property type="protein sequence ID" value="GAD93227.1"/>
    <property type="molecule type" value="Genomic_DNA"/>
</dbReference>
<dbReference type="PANTHER" id="PTHR12083">
    <property type="entry name" value="BIFUNCTIONAL POLYNUCLEOTIDE PHOSPHATASE/KINASE"/>
    <property type="match status" value="1"/>
</dbReference>
<dbReference type="GO" id="GO:0003712">
    <property type="term" value="F:transcription coregulator activity"/>
    <property type="evidence" value="ECO:0007669"/>
    <property type="project" value="InterPro"/>
</dbReference>
<dbReference type="InterPro" id="IPR023214">
    <property type="entry name" value="HAD_sf"/>
</dbReference>
<dbReference type="SUPFAM" id="SSF56784">
    <property type="entry name" value="HAD-like"/>
    <property type="match status" value="1"/>
</dbReference>